<name>A0A840F6A1_9ACTN</name>
<proteinExistence type="predicted"/>
<evidence type="ECO:0000256" key="1">
    <source>
        <dbReference type="SAM" id="Phobius"/>
    </source>
</evidence>
<feature type="transmembrane region" description="Helical" evidence="1">
    <location>
        <begin position="32"/>
        <end position="52"/>
    </location>
</feature>
<keyword evidence="3" id="KW-1185">Reference proteome</keyword>
<protein>
    <submittedName>
        <fullName evidence="2">Uncharacterized protein</fullName>
    </submittedName>
</protein>
<dbReference type="RefSeq" id="WP_183373330.1">
    <property type="nucleotide sequence ID" value="NZ_BAABHL010000166.1"/>
</dbReference>
<keyword evidence="1" id="KW-0472">Membrane</keyword>
<organism evidence="2 3">
    <name type="scientific">Gordonia humi</name>
    <dbReference type="NCBI Taxonomy" id="686429"/>
    <lineage>
        <taxon>Bacteria</taxon>
        <taxon>Bacillati</taxon>
        <taxon>Actinomycetota</taxon>
        <taxon>Actinomycetes</taxon>
        <taxon>Mycobacteriales</taxon>
        <taxon>Gordoniaceae</taxon>
        <taxon>Gordonia</taxon>
    </lineage>
</organism>
<gene>
    <name evidence="2" type="ORF">BKA16_004708</name>
</gene>
<keyword evidence="1" id="KW-1133">Transmembrane helix</keyword>
<dbReference type="EMBL" id="JACIFP010000002">
    <property type="protein sequence ID" value="MBB4138083.1"/>
    <property type="molecule type" value="Genomic_DNA"/>
</dbReference>
<comment type="caution">
    <text evidence="2">The sequence shown here is derived from an EMBL/GenBank/DDBJ whole genome shotgun (WGS) entry which is preliminary data.</text>
</comment>
<dbReference type="AlphaFoldDB" id="A0A840F6A1"/>
<reference evidence="2 3" key="1">
    <citation type="submission" date="2020-08" db="EMBL/GenBank/DDBJ databases">
        <title>Sequencing the genomes of 1000 actinobacteria strains.</title>
        <authorList>
            <person name="Klenk H.-P."/>
        </authorList>
    </citation>
    <scope>NUCLEOTIDE SEQUENCE [LARGE SCALE GENOMIC DNA]</scope>
    <source>
        <strain evidence="2 3">DSM 45298</strain>
    </source>
</reference>
<accession>A0A840F6A1</accession>
<sequence length="53" mass="5896">MSAHSRPSNVRGRGSKNTSVVVVDHKRRRIRWALGFSALLIVCLIIILITALI</sequence>
<evidence type="ECO:0000313" key="2">
    <source>
        <dbReference type="EMBL" id="MBB4138083.1"/>
    </source>
</evidence>
<dbReference type="Proteomes" id="UP000551501">
    <property type="component" value="Unassembled WGS sequence"/>
</dbReference>
<evidence type="ECO:0000313" key="3">
    <source>
        <dbReference type="Proteomes" id="UP000551501"/>
    </source>
</evidence>
<keyword evidence="1" id="KW-0812">Transmembrane</keyword>